<reference evidence="4" key="1">
    <citation type="journal article" date="2019" name="Int. J. Syst. Evol. Microbiol.">
        <title>The Global Catalogue of Microorganisms (GCM) 10K type strain sequencing project: providing services to taxonomists for standard genome sequencing and annotation.</title>
        <authorList>
            <consortium name="The Broad Institute Genomics Platform"/>
            <consortium name="The Broad Institute Genome Sequencing Center for Infectious Disease"/>
            <person name="Wu L."/>
            <person name="Ma J."/>
        </authorList>
    </citation>
    <scope>NUCLEOTIDE SEQUENCE [LARGE SCALE GENOMIC DNA]</scope>
    <source>
        <strain evidence="4">IBRC-M 10490</strain>
    </source>
</reference>
<dbReference type="Proteomes" id="UP001595844">
    <property type="component" value="Unassembled WGS sequence"/>
</dbReference>
<dbReference type="EMBL" id="JBHSDL010000025">
    <property type="protein sequence ID" value="MFC4376326.1"/>
    <property type="molecule type" value="Genomic_DNA"/>
</dbReference>
<dbReference type="PIRSF" id="PIRSF036894">
    <property type="entry name" value="PMI_Firm_short"/>
    <property type="match status" value="1"/>
</dbReference>
<keyword evidence="1" id="KW-0479">Metal-binding</keyword>
<name>A0ABV8VJV7_9NOCA</name>
<comment type="caution">
    <text evidence="3">The sequence shown here is derived from an EMBL/GenBank/DDBJ whole genome shotgun (WGS) entry which is preliminary data.</text>
</comment>
<dbReference type="Gene3D" id="2.60.120.10">
    <property type="entry name" value="Jelly Rolls"/>
    <property type="match status" value="1"/>
</dbReference>
<dbReference type="InterPro" id="IPR011051">
    <property type="entry name" value="RmlC_Cupin_sf"/>
</dbReference>
<organism evidence="3 4">
    <name type="scientific">Nocardia halotolerans</name>
    <dbReference type="NCBI Taxonomy" id="1755878"/>
    <lineage>
        <taxon>Bacteria</taxon>
        <taxon>Bacillati</taxon>
        <taxon>Actinomycetota</taxon>
        <taxon>Actinomycetes</taxon>
        <taxon>Mycobacteriales</taxon>
        <taxon>Nocardiaceae</taxon>
        <taxon>Nocardia</taxon>
    </lineage>
</organism>
<keyword evidence="2" id="KW-0862">Zinc</keyword>
<dbReference type="CDD" id="cd07010">
    <property type="entry name" value="cupin_PMI_type_I_N_bac"/>
    <property type="match status" value="1"/>
</dbReference>
<dbReference type="PANTHER" id="PTHR42742">
    <property type="entry name" value="TRANSCRIPTIONAL REPRESSOR MPRA"/>
    <property type="match status" value="1"/>
</dbReference>
<evidence type="ECO:0000313" key="3">
    <source>
        <dbReference type="EMBL" id="MFC4376326.1"/>
    </source>
</evidence>
<keyword evidence="3" id="KW-0413">Isomerase</keyword>
<dbReference type="InterPro" id="IPR051804">
    <property type="entry name" value="Carb_Metab_Reg_Kinase/Isom"/>
</dbReference>
<evidence type="ECO:0000256" key="2">
    <source>
        <dbReference type="ARBA" id="ARBA00022833"/>
    </source>
</evidence>
<dbReference type="InterPro" id="IPR014710">
    <property type="entry name" value="RmlC-like_jellyroll"/>
</dbReference>
<sequence>MTGRGEAALYPLRLSITTKPLVFGGHAISRRLGKPGIPDWSIAETWECSDVDGEGAQATNGPLAGYSLRRLISEYPEELMGVGWSGDYFPVLTKFIDAAGTLPVHLHADDATARRVEGQRNGKTEAWHILAAAPGATALCGVVDGVDREQLRRALRAQDFDAVLRRLPVSAGQTIYVPGGTLHSFGPDTLIYEIEQTSDIQQHAMHWNMEDGSPVSDEQFDTNIDLLMQEVCLEHRPDFEPGLKIAVDDGVQRRFLCAGPYFALERWQAGTVRPVRHTFTTAQILTNVGAPVRVRTGDFDEELTSAQSLLLPAICGQVEIAGPADVLFGYLPDLARDVDTPLRTAGYSQALIASLGAGRPETP</sequence>
<accession>A0ABV8VJV7</accession>
<gene>
    <name evidence="3" type="ORF">ACFO5K_19705</name>
</gene>
<evidence type="ECO:0000313" key="4">
    <source>
        <dbReference type="Proteomes" id="UP001595844"/>
    </source>
</evidence>
<dbReference type="GO" id="GO:0016853">
    <property type="term" value="F:isomerase activity"/>
    <property type="evidence" value="ECO:0007669"/>
    <property type="project" value="UniProtKB-KW"/>
</dbReference>
<dbReference type="PANTHER" id="PTHR42742:SF3">
    <property type="entry name" value="FRUCTOKINASE"/>
    <property type="match status" value="1"/>
</dbReference>
<protein>
    <submittedName>
        <fullName evidence="3">Class I mannose-6-phosphate isomerase</fullName>
    </submittedName>
</protein>
<dbReference type="InterPro" id="IPR014628">
    <property type="entry name" value="Man6P_isomerase_Firm_short"/>
</dbReference>
<keyword evidence="4" id="KW-1185">Reference proteome</keyword>
<evidence type="ECO:0000256" key="1">
    <source>
        <dbReference type="ARBA" id="ARBA00022723"/>
    </source>
</evidence>
<dbReference type="RefSeq" id="WP_378564860.1">
    <property type="nucleotide sequence ID" value="NZ_JBHSDL010000025.1"/>
</dbReference>
<proteinExistence type="predicted"/>
<dbReference type="SUPFAM" id="SSF51182">
    <property type="entry name" value="RmlC-like cupins"/>
    <property type="match status" value="1"/>
</dbReference>